<dbReference type="Proteomes" id="UP000663838">
    <property type="component" value="Unassembled WGS sequence"/>
</dbReference>
<sequence>MATSFKRYTYSNPGRGRTAGNGRKAQESAGNWKQYSSWKLPDFLPVDSDQLPD</sequence>
<feature type="region of interest" description="Disordered" evidence="1">
    <location>
        <begin position="1"/>
        <end position="32"/>
    </location>
</feature>
<comment type="caution">
    <text evidence="3">The sequence shown here is derived from an EMBL/GenBank/DDBJ whole genome shotgun (WGS) entry which is preliminary data.</text>
</comment>
<organism evidence="3 5">
    <name type="scientific">Rotaria socialis</name>
    <dbReference type="NCBI Taxonomy" id="392032"/>
    <lineage>
        <taxon>Eukaryota</taxon>
        <taxon>Metazoa</taxon>
        <taxon>Spiralia</taxon>
        <taxon>Gnathifera</taxon>
        <taxon>Rotifera</taxon>
        <taxon>Eurotatoria</taxon>
        <taxon>Bdelloidea</taxon>
        <taxon>Philodinida</taxon>
        <taxon>Philodinidae</taxon>
        <taxon>Rotaria</taxon>
    </lineage>
</organism>
<evidence type="ECO:0000313" key="4">
    <source>
        <dbReference type="EMBL" id="CAF4560982.1"/>
    </source>
</evidence>
<dbReference type="Proteomes" id="UP000663851">
    <property type="component" value="Unassembled WGS sequence"/>
</dbReference>
<dbReference type="EMBL" id="CAJOBO010005842">
    <property type="protein sequence ID" value="CAF4551877.1"/>
    <property type="molecule type" value="Genomic_DNA"/>
</dbReference>
<evidence type="ECO:0000256" key="1">
    <source>
        <dbReference type="SAM" id="MobiDB-lite"/>
    </source>
</evidence>
<name>A0A820YNP1_9BILA</name>
<evidence type="ECO:0000313" key="5">
    <source>
        <dbReference type="Proteomes" id="UP000663851"/>
    </source>
</evidence>
<evidence type="ECO:0000313" key="3">
    <source>
        <dbReference type="EMBL" id="CAF4551877.1"/>
    </source>
</evidence>
<feature type="non-terminal residue" evidence="3">
    <location>
        <position position="53"/>
    </location>
</feature>
<gene>
    <name evidence="3" type="ORF">HFQ381_LOCUS30926</name>
    <name evidence="2" type="ORF">KIK155_LOCUS20397</name>
    <name evidence="4" type="ORF">TOA249_LOCUS7918</name>
</gene>
<dbReference type="EMBL" id="CAJOBS010000366">
    <property type="protein sequence ID" value="CAF4560982.1"/>
    <property type="molecule type" value="Genomic_DNA"/>
</dbReference>
<dbReference type="Proteomes" id="UP000663865">
    <property type="component" value="Unassembled WGS sequence"/>
</dbReference>
<proteinExistence type="predicted"/>
<protein>
    <submittedName>
        <fullName evidence="3">Uncharacterized protein</fullName>
    </submittedName>
</protein>
<dbReference type="AlphaFoldDB" id="A0A820YNP1"/>
<reference evidence="3" key="1">
    <citation type="submission" date="2021-02" db="EMBL/GenBank/DDBJ databases">
        <authorList>
            <person name="Nowell W R."/>
        </authorList>
    </citation>
    <scope>NUCLEOTIDE SEQUENCE</scope>
</reference>
<accession>A0A820YNP1</accession>
<dbReference type="EMBL" id="CAJNYV010003582">
    <property type="protein sequence ID" value="CAF3590078.1"/>
    <property type="molecule type" value="Genomic_DNA"/>
</dbReference>
<evidence type="ECO:0000313" key="2">
    <source>
        <dbReference type="EMBL" id="CAF3590078.1"/>
    </source>
</evidence>